<evidence type="ECO:0000256" key="2">
    <source>
        <dbReference type="ARBA" id="ARBA00023002"/>
    </source>
</evidence>
<dbReference type="PRINTS" id="PR00081">
    <property type="entry name" value="GDHRDH"/>
</dbReference>
<evidence type="ECO:0000313" key="4">
    <source>
        <dbReference type="Proteomes" id="UP000823904"/>
    </source>
</evidence>
<organism evidence="3 4">
    <name type="scientific">Candidatus Anaerostipes avistercoris</name>
    <dbReference type="NCBI Taxonomy" id="2838462"/>
    <lineage>
        <taxon>Bacteria</taxon>
        <taxon>Bacillati</taxon>
        <taxon>Bacillota</taxon>
        <taxon>Clostridia</taxon>
        <taxon>Lachnospirales</taxon>
        <taxon>Lachnospiraceae</taxon>
        <taxon>Anaerostipes</taxon>
    </lineage>
</organism>
<dbReference type="CDD" id="cd05233">
    <property type="entry name" value="SDR_c"/>
    <property type="match status" value="1"/>
</dbReference>
<accession>A0A9D2TA38</accession>
<name>A0A9D2TA38_9FIRM</name>
<proteinExistence type="inferred from homology"/>
<sequence length="277" mass="30073">MGVKTKIKNMIRFFKAKEMVPIYQPINGQHLLKGKTALITGGSGGIGFAVAKAFLQQDCEVIIAGTNEKKLSQYCEKLSGGRARYLIIDVTDVDSMPEKVRLVADMSSTGKIDILVNSAGLVSHSDFYHISEKEYDSIMNVNAKGTYFMSQTVAKMMIEKKIKGHILNVTSSSALRPAWTPYQMSKWAVRGLTLGLADALLPYGIVVNAIAPGPVATPMLGKFEGDSIYNETSPLGRYAMPEEIAQLAVFMVSDMGNLIVGDTFYMTGGSGTITLHN</sequence>
<dbReference type="SUPFAM" id="SSF51735">
    <property type="entry name" value="NAD(P)-binding Rossmann-fold domains"/>
    <property type="match status" value="1"/>
</dbReference>
<dbReference type="PRINTS" id="PR00080">
    <property type="entry name" value="SDRFAMILY"/>
</dbReference>
<dbReference type="GO" id="GO:0016616">
    <property type="term" value="F:oxidoreductase activity, acting on the CH-OH group of donors, NAD or NADP as acceptor"/>
    <property type="evidence" value="ECO:0007669"/>
    <property type="project" value="TreeGrafter"/>
</dbReference>
<dbReference type="AlphaFoldDB" id="A0A9D2TA38"/>
<comment type="caution">
    <text evidence="3">The sequence shown here is derived from an EMBL/GenBank/DDBJ whole genome shotgun (WGS) entry which is preliminary data.</text>
</comment>
<dbReference type="Proteomes" id="UP000823904">
    <property type="component" value="Unassembled WGS sequence"/>
</dbReference>
<evidence type="ECO:0000256" key="1">
    <source>
        <dbReference type="ARBA" id="ARBA00006484"/>
    </source>
</evidence>
<dbReference type="PANTHER" id="PTHR42760">
    <property type="entry name" value="SHORT-CHAIN DEHYDROGENASES/REDUCTASES FAMILY MEMBER"/>
    <property type="match status" value="1"/>
</dbReference>
<evidence type="ECO:0000313" key="3">
    <source>
        <dbReference type="EMBL" id="HJC50640.1"/>
    </source>
</evidence>
<reference evidence="3" key="1">
    <citation type="journal article" date="2021" name="PeerJ">
        <title>Extensive microbial diversity within the chicken gut microbiome revealed by metagenomics and culture.</title>
        <authorList>
            <person name="Gilroy R."/>
            <person name="Ravi A."/>
            <person name="Getino M."/>
            <person name="Pursley I."/>
            <person name="Horton D.L."/>
            <person name="Alikhan N.F."/>
            <person name="Baker D."/>
            <person name="Gharbi K."/>
            <person name="Hall N."/>
            <person name="Watson M."/>
            <person name="Adriaenssens E.M."/>
            <person name="Foster-Nyarko E."/>
            <person name="Jarju S."/>
            <person name="Secka A."/>
            <person name="Antonio M."/>
            <person name="Oren A."/>
            <person name="Chaudhuri R.R."/>
            <person name="La Ragione R."/>
            <person name="Hildebrand F."/>
            <person name="Pallen M.J."/>
        </authorList>
    </citation>
    <scope>NUCLEOTIDE SEQUENCE</scope>
    <source>
        <strain evidence="3">ChiSjej3B21-8574</strain>
    </source>
</reference>
<dbReference type="InterPro" id="IPR036291">
    <property type="entry name" value="NAD(P)-bd_dom_sf"/>
</dbReference>
<dbReference type="GO" id="GO:0008206">
    <property type="term" value="P:bile acid metabolic process"/>
    <property type="evidence" value="ECO:0007669"/>
    <property type="project" value="UniProtKB-ARBA"/>
</dbReference>
<comment type="similarity">
    <text evidence="1">Belongs to the short-chain dehydrogenases/reductases (SDR) family.</text>
</comment>
<keyword evidence="2" id="KW-0560">Oxidoreductase</keyword>
<dbReference type="Gene3D" id="3.40.50.720">
    <property type="entry name" value="NAD(P)-binding Rossmann-like Domain"/>
    <property type="match status" value="1"/>
</dbReference>
<protein>
    <submittedName>
        <fullName evidence="3">SDR family oxidoreductase</fullName>
    </submittedName>
</protein>
<gene>
    <name evidence="3" type="ORF">H9754_08750</name>
</gene>
<dbReference type="EMBL" id="DWWD01000033">
    <property type="protein sequence ID" value="HJC50640.1"/>
    <property type="molecule type" value="Genomic_DNA"/>
</dbReference>
<dbReference type="FunFam" id="3.40.50.720:FF:000084">
    <property type="entry name" value="Short-chain dehydrogenase reductase"/>
    <property type="match status" value="1"/>
</dbReference>
<reference evidence="3" key="2">
    <citation type="submission" date="2021-04" db="EMBL/GenBank/DDBJ databases">
        <authorList>
            <person name="Gilroy R."/>
        </authorList>
    </citation>
    <scope>NUCLEOTIDE SEQUENCE</scope>
    <source>
        <strain evidence="3">ChiSjej3B21-8574</strain>
    </source>
</reference>
<dbReference type="Pfam" id="PF13561">
    <property type="entry name" value="adh_short_C2"/>
    <property type="match status" value="1"/>
</dbReference>
<dbReference type="InterPro" id="IPR002347">
    <property type="entry name" value="SDR_fam"/>
</dbReference>